<organism evidence="9 10">
    <name type="scientific">Actinomycetospora endophytica</name>
    <dbReference type="NCBI Taxonomy" id="2291215"/>
    <lineage>
        <taxon>Bacteria</taxon>
        <taxon>Bacillati</taxon>
        <taxon>Actinomycetota</taxon>
        <taxon>Actinomycetes</taxon>
        <taxon>Pseudonocardiales</taxon>
        <taxon>Pseudonocardiaceae</taxon>
        <taxon>Actinomycetospora</taxon>
    </lineage>
</organism>
<gene>
    <name evidence="9" type="ORF">LQ327_18290</name>
</gene>
<accession>A0ABS8PAN1</accession>
<dbReference type="InterPro" id="IPR013786">
    <property type="entry name" value="AcylCoA_DH/ox_N"/>
</dbReference>
<evidence type="ECO:0000313" key="9">
    <source>
        <dbReference type="EMBL" id="MCD2195321.1"/>
    </source>
</evidence>
<evidence type="ECO:0000256" key="1">
    <source>
        <dbReference type="ARBA" id="ARBA00001974"/>
    </source>
</evidence>
<comment type="cofactor">
    <cofactor evidence="1">
        <name>FAD</name>
        <dbReference type="ChEBI" id="CHEBI:57692"/>
    </cofactor>
</comment>
<evidence type="ECO:0000259" key="8">
    <source>
        <dbReference type="Pfam" id="PF02771"/>
    </source>
</evidence>
<keyword evidence="5" id="KW-0560">Oxidoreductase</keyword>
<feature type="domain" description="Acyl-CoA dehydrogenase/oxidase N-terminal" evidence="8">
    <location>
        <begin position="15"/>
        <end position="124"/>
    </location>
</feature>
<dbReference type="InterPro" id="IPR009075">
    <property type="entry name" value="AcylCo_DH/oxidase_C"/>
</dbReference>
<feature type="domain" description="Acyl-CoA dehydrogenase/oxidase C-terminal" evidence="6">
    <location>
        <begin position="279"/>
        <end position="382"/>
    </location>
</feature>
<dbReference type="InterPro" id="IPR046373">
    <property type="entry name" value="Acyl-CoA_Oxase/DH_mid-dom_sf"/>
</dbReference>
<dbReference type="PANTHER" id="PTHR43292">
    <property type="entry name" value="ACYL-COA DEHYDROGENASE"/>
    <property type="match status" value="1"/>
</dbReference>
<dbReference type="InterPro" id="IPR006089">
    <property type="entry name" value="Acyl-CoA_DH_CS"/>
</dbReference>
<dbReference type="Pfam" id="PF00441">
    <property type="entry name" value="Acyl-CoA_dh_1"/>
    <property type="match status" value="2"/>
</dbReference>
<evidence type="ECO:0000259" key="6">
    <source>
        <dbReference type="Pfam" id="PF00441"/>
    </source>
</evidence>
<protein>
    <submittedName>
        <fullName evidence="9">Acyl-CoA dehydrogenase family protein</fullName>
    </submittedName>
</protein>
<keyword evidence="3" id="KW-0285">Flavoprotein</keyword>
<dbReference type="Proteomes" id="UP001199469">
    <property type="component" value="Unassembled WGS sequence"/>
</dbReference>
<proteinExistence type="inferred from homology"/>
<evidence type="ECO:0000256" key="5">
    <source>
        <dbReference type="ARBA" id="ARBA00023002"/>
    </source>
</evidence>
<dbReference type="SUPFAM" id="SSF47203">
    <property type="entry name" value="Acyl-CoA dehydrogenase C-terminal domain-like"/>
    <property type="match status" value="2"/>
</dbReference>
<dbReference type="Gene3D" id="1.10.540.10">
    <property type="entry name" value="Acyl-CoA dehydrogenase/oxidase, N-terminal domain"/>
    <property type="match status" value="1"/>
</dbReference>
<evidence type="ECO:0000313" key="10">
    <source>
        <dbReference type="Proteomes" id="UP001199469"/>
    </source>
</evidence>
<comment type="similarity">
    <text evidence="2">Belongs to the acyl-CoA dehydrogenase family.</text>
</comment>
<dbReference type="EMBL" id="JAJNDB010000004">
    <property type="protein sequence ID" value="MCD2195321.1"/>
    <property type="molecule type" value="Genomic_DNA"/>
</dbReference>
<dbReference type="Gene3D" id="1.20.140.10">
    <property type="entry name" value="Butyryl-CoA Dehydrogenase, subunit A, domain 3"/>
    <property type="match status" value="2"/>
</dbReference>
<dbReference type="SUPFAM" id="SSF56645">
    <property type="entry name" value="Acyl-CoA dehydrogenase NM domain-like"/>
    <property type="match status" value="1"/>
</dbReference>
<evidence type="ECO:0000256" key="4">
    <source>
        <dbReference type="ARBA" id="ARBA00022827"/>
    </source>
</evidence>
<evidence type="ECO:0000256" key="3">
    <source>
        <dbReference type="ARBA" id="ARBA00022630"/>
    </source>
</evidence>
<comment type="caution">
    <text evidence="9">The sequence shown here is derived from an EMBL/GenBank/DDBJ whole genome shotgun (WGS) entry which is preliminary data.</text>
</comment>
<name>A0ABS8PAN1_9PSEU</name>
<dbReference type="PROSITE" id="PS00072">
    <property type="entry name" value="ACYL_COA_DH_1"/>
    <property type="match status" value="1"/>
</dbReference>
<sequence length="704" mass="73578">MTSTASTTRHADLGALRREIREFLTEQRAAGAFTPTVDVFARSHDPAFSARLGGRGWLGMTWPAEYGGHERSVLERFAVLEELLAAGAPIGAHWIAERQTGPLLLRLGTEDQRRRFLPAIAAGELFVSIGMSEPDSGSDLASVRTRAEPVEGGWSLSGRKIWSTFAHRSGWLLALVRTGPPGDDRHGGLSQMFVDLSSPGVEVSPIASMGGGPAHFCEVLLDEVFVPTELVLGTVGEGWAQVSGELADERSGPDRYLTAFPLLAALVSAYSAAGSEALDPTAAVRLGEILARLRGVRALSIEVQRALAAGEAPVVTAAMVKDRGTLLEQDLVEVAAALTADLPTARDRTLDRLLTTAQLAAPTFTLRGGTTQILRSIVVRSLDGRPAAHDDVADAVDDLVDAHAEVMRGEERTLGWSPTLWAAFVEGGFAEAPLPGTVDDSAAGRSVLRALGRRAAPIGTVEHAVATWTLQASGLPVPDGVLTLAVAPLVGPAREPGAPWAGSADAVVVHGTTGTLSLGPLPDPTAADLAGTRWAPVDTDQPGAPAAVDPRPVLELGRLLVVSGAMRRVQELTVTHARSRKQFGRPLAAFQAVGQQLAELAGAIAEADAAIDAAADALDVGNSEPLLAAIVDTDLAVRRVTAIAHQVHGALGVTAEYELHHLTRRLTAWRTTGTSATAAAAEIGRRAVHDGADALWPALATDTA</sequence>
<dbReference type="InterPro" id="IPR036250">
    <property type="entry name" value="AcylCo_DH-like_C"/>
</dbReference>
<reference evidence="9 10" key="1">
    <citation type="submission" date="2021-11" db="EMBL/GenBank/DDBJ databases">
        <title>Draft genome sequence of Actinomycetospora sp. SF1 isolated from the rhizosphere soil.</title>
        <authorList>
            <person name="Duangmal K."/>
            <person name="Chantavorakit T."/>
        </authorList>
    </citation>
    <scope>NUCLEOTIDE SEQUENCE [LARGE SCALE GENOMIC DNA]</scope>
    <source>
        <strain evidence="9 10">TBRC 5722</strain>
    </source>
</reference>
<keyword evidence="10" id="KW-1185">Reference proteome</keyword>
<dbReference type="InterPro" id="IPR009100">
    <property type="entry name" value="AcylCoA_DH/oxidase_NM_dom_sf"/>
</dbReference>
<dbReference type="Pfam" id="PF02770">
    <property type="entry name" value="Acyl-CoA_dh_M"/>
    <property type="match status" value="1"/>
</dbReference>
<dbReference type="RefSeq" id="WP_230736328.1">
    <property type="nucleotide sequence ID" value="NZ_JAJNDB010000004.1"/>
</dbReference>
<feature type="domain" description="Acyl-CoA oxidase/dehydrogenase middle" evidence="7">
    <location>
        <begin position="129"/>
        <end position="224"/>
    </location>
</feature>
<feature type="domain" description="Acyl-CoA dehydrogenase/oxidase C-terminal" evidence="6">
    <location>
        <begin position="554"/>
        <end position="671"/>
    </location>
</feature>
<dbReference type="Pfam" id="PF02771">
    <property type="entry name" value="Acyl-CoA_dh_N"/>
    <property type="match status" value="1"/>
</dbReference>
<dbReference type="InterPro" id="IPR037069">
    <property type="entry name" value="AcylCoA_DH/ox_N_sf"/>
</dbReference>
<evidence type="ECO:0000256" key="2">
    <source>
        <dbReference type="ARBA" id="ARBA00009347"/>
    </source>
</evidence>
<keyword evidence="4" id="KW-0274">FAD</keyword>
<dbReference type="InterPro" id="IPR052161">
    <property type="entry name" value="Mycobact_Acyl-CoA_DH"/>
</dbReference>
<dbReference type="Gene3D" id="2.40.110.10">
    <property type="entry name" value="Butyryl-CoA Dehydrogenase, subunit A, domain 2"/>
    <property type="match status" value="1"/>
</dbReference>
<dbReference type="InterPro" id="IPR006091">
    <property type="entry name" value="Acyl-CoA_Oxase/DH_mid-dom"/>
</dbReference>
<dbReference type="PANTHER" id="PTHR43292:SF4">
    <property type="entry name" value="ACYL-COA DEHYDROGENASE FADE34"/>
    <property type="match status" value="1"/>
</dbReference>
<evidence type="ECO:0000259" key="7">
    <source>
        <dbReference type="Pfam" id="PF02770"/>
    </source>
</evidence>